<dbReference type="Proteomes" id="UP000321079">
    <property type="component" value="Unassembled WGS sequence"/>
</dbReference>
<evidence type="ECO:0000313" key="2">
    <source>
        <dbReference type="EMBL" id="GEK95189.1"/>
    </source>
</evidence>
<dbReference type="OrthoDB" id="978447at2"/>
<dbReference type="InterPro" id="IPR053714">
    <property type="entry name" value="Iso_Racemase_Enz_sf"/>
</dbReference>
<dbReference type="AlphaFoldDB" id="A0A511B436"/>
<name>A0A511B436_9PROT</name>
<evidence type="ECO:0000313" key="3">
    <source>
        <dbReference type="Proteomes" id="UP000321079"/>
    </source>
</evidence>
<comment type="similarity">
    <text evidence="1">Belongs to the HyuE racemase family.</text>
</comment>
<dbReference type="InterPro" id="IPR015942">
    <property type="entry name" value="Asp/Glu/hydantoin_racemase"/>
</dbReference>
<comment type="caution">
    <text evidence="2">The sequence shown here is derived from an EMBL/GenBank/DDBJ whole genome shotgun (WGS) entry which is preliminary data.</text>
</comment>
<accession>A0A511B436</accession>
<protein>
    <submittedName>
        <fullName evidence="2">Arylsulfatase</fullName>
    </submittedName>
</protein>
<organism evidence="2 3">
    <name type="scientific">Gluconobacter kanchanaburiensis NBRC 103587</name>
    <dbReference type="NCBI Taxonomy" id="1307948"/>
    <lineage>
        <taxon>Bacteria</taxon>
        <taxon>Pseudomonadati</taxon>
        <taxon>Pseudomonadota</taxon>
        <taxon>Alphaproteobacteria</taxon>
        <taxon>Acetobacterales</taxon>
        <taxon>Acetobacteraceae</taxon>
        <taxon>Gluconobacter</taxon>
    </lineage>
</organism>
<evidence type="ECO:0000256" key="1">
    <source>
        <dbReference type="ARBA" id="ARBA00038414"/>
    </source>
</evidence>
<dbReference type="EMBL" id="BJVA01000002">
    <property type="protein sequence ID" value="GEK95189.1"/>
    <property type="molecule type" value="Genomic_DNA"/>
</dbReference>
<dbReference type="Gene3D" id="3.40.50.12500">
    <property type="match status" value="1"/>
</dbReference>
<dbReference type="RefSeq" id="WP_146858711.1">
    <property type="nucleotide sequence ID" value="NZ_BARK01000001.1"/>
</dbReference>
<dbReference type="Pfam" id="PF01177">
    <property type="entry name" value="Asp_Glu_race"/>
    <property type="match status" value="1"/>
</dbReference>
<sequence>MSPRIVLLHATPVAMMPIQKAFRRLWPEAEIVNLLDDGLTIDRKKSADLSPDLSERFVALGKYGASMQAQGLMITCSAFGPAIDVLENELTIPVLRPNEAMFRAALEKGTRIGMLATFAPSVVTMEQEFETFREQASSKATLETIIVPDAIDALRRGDVEIHNRLVAEYAPRLKHCDVIMLAHFSTSEALKAVEAAVSIPVLAAPDAAVQRMRLLLRA</sequence>
<gene>
    <name evidence="2" type="ORF">GKA01_03860</name>
</gene>
<keyword evidence="3" id="KW-1185">Reference proteome</keyword>
<reference evidence="2 3" key="1">
    <citation type="submission" date="2019-07" db="EMBL/GenBank/DDBJ databases">
        <title>Whole genome shotgun sequence of Gluconobacter kanchanaburiensis NBRC 103587.</title>
        <authorList>
            <person name="Hosoyama A."/>
            <person name="Uohara A."/>
            <person name="Ohji S."/>
            <person name="Ichikawa N."/>
        </authorList>
    </citation>
    <scope>NUCLEOTIDE SEQUENCE [LARGE SCALE GENOMIC DNA]</scope>
    <source>
        <strain evidence="2 3">NBRC 103587</strain>
    </source>
</reference>
<proteinExistence type="inferred from homology"/>